<feature type="domain" description="MurNAc-LAA" evidence="4">
    <location>
        <begin position="221"/>
        <end position="373"/>
    </location>
</feature>
<comment type="catalytic activity">
    <reaction evidence="1">
        <text>Hydrolyzes the link between N-acetylmuramoyl residues and L-amino acid residues in certain cell-wall glycopeptides.</text>
        <dbReference type="EC" id="3.5.1.28"/>
    </reaction>
</comment>
<dbReference type="EC" id="3.5.1.28" evidence="2"/>
<dbReference type="Proteomes" id="UP001595593">
    <property type="component" value="Unassembled WGS sequence"/>
</dbReference>
<sequence>MRRPTRPLLRRNMLLGLGGLGTLLLGGGAEAAVTTARLTTQGRAARLSLTLGQDASWRLTAQRRPARLLLSLPGTAWRAGPRLRGVGPVHNVQWDGGNSRLIIDLTGPVAVRAASEASMLVLEIAPGSQSDYANLAQSGLTGRVGQGQAAAAAPSRASPLVVIDPGHGGKDPGTIGVRGTYEKRITLAAALEMKRQLAAGGRCRVALTRERDSFIPLDGRVEFARRRGATLFISLHADSAPGARGASVYTLSDRASDALSARLAQTQNRADAAGGLKLPEVSPEVQRILYSLVQQETKVGSARLAQYAVDSLGRSVTLLPNTHRQAGFAVLKAPEIPSMLVEMGFLSDRRDEAALNRAAYRAQVCRALTTAVHGWIDRHEAGIASAG</sequence>
<dbReference type="PANTHER" id="PTHR30404:SF0">
    <property type="entry name" value="N-ACETYLMURAMOYL-L-ALANINE AMIDASE AMIC"/>
    <property type="match status" value="1"/>
</dbReference>
<dbReference type="PANTHER" id="PTHR30404">
    <property type="entry name" value="N-ACETYLMURAMOYL-L-ALANINE AMIDASE"/>
    <property type="match status" value="1"/>
</dbReference>
<dbReference type="Pfam" id="PF01520">
    <property type="entry name" value="Amidase_3"/>
    <property type="match status" value="1"/>
</dbReference>
<evidence type="ECO:0000259" key="4">
    <source>
        <dbReference type="SMART" id="SM00646"/>
    </source>
</evidence>
<keyword evidence="3" id="KW-0378">Hydrolase</keyword>
<organism evidence="5 6">
    <name type="scientific">Teichococcus globiformis</name>
    <dbReference type="NCBI Taxonomy" id="2307229"/>
    <lineage>
        <taxon>Bacteria</taxon>
        <taxon>Pseudomonadati</taxon>
        <taxon>Pseudomonadota</taxon>
        <taxon>Alphaproteobacteria</taxon>
        <taxon>Acetobacterales</taxon>
        <taxon>Roseomonadaceae</taxon>
        <taxon>Roseomonas</taxon>
    </lineage>
</organism>
<dbReference type="EMBL" id="JBHRTN010000004">
    <property type="protein sequence ID" value="MFC3123935.1"/>
    <property type="molecule type" value="Genomic_DNA"/>
</dbReference>
<dbReference type="SUPFAM" id="SSF53187">
    <property type="entry name" value="Zn-dependent exopeptidases"/>
    <property type="match status" value="1"/>
</dbReference>
<dbReference type="InterPro" id="IPR006311">
    <property type="entry name" value="TAT_signal"/>
</dbReference>
<evidence type="ECO:0000256" key="1">
    <source>
        <dbReference type="ARBA" id="ARBA00001561"/>
    </source>
</evidence>
<proteinExistence type="predicted"/>
<dbReference type="InterPro" id="IPR050695">
    <property type="entry name" value="N-acetylmuramoyl_amidase_3"/>
</dbReference>
<evidence type="ECO:0000256" key="3">
    <source>
        <dbReference type="ARBA" id="ARBA00022801"/>
    </source>
</evidence>
<reference evidence="6" key="1">
    <citation type="journal article" date="2019" name="Int. J. Syst. Evol. Microbiol.">
        <title>The Global Catalogue of Microorganisms (GCM) 10K type strain sequencing project: providing services to taxonomists for standard genome sequencing and annotation.</title>
        <authorList>
            <consortium name="The Broad Institute Genomics Platform"/>
            <consortium name="The Broad Institute Genome Sequencing Center for Infectious Disease"/>
            <person name="Wu L."/>
            <person name="Ma J."/>
        </authorList>
    </citation>
    <scope>NUCLEOTIDE SEQUENCE [LARGE SCALE GENOMIC DNA]</scope>
    <source>
        <strain evidence="6">KCTC 52094</strain>
    </source>
</reference>
<keyword evidence="6" id="KW-1185">Reference proteome</keyword>
<gene>
    <name evidence="5" type="ORF">ACFOD4_02585</name>
</gene>
<dbReference type="Gene3D" id="3.40.630.40">
    <property type="entry name" value="Zn-dependent exopeptidases"/>
    <property type="match status" value="1"/>
</dbReference>
<protein>
    <recommendedName>
        <fullName evidence="2">N-acetylmuramoyl-L-alanine amidase</fullName>
        <ecNumber evidence="2">3.5.1.28</ecNumber>
    </recommendedName>
</protein>
<dbReference type="SMART" id="SM00646">
    <property type="entry name" value="Ami_3"/>
    <property type="match status" value="1"/>
</dbReference>
<name>A0ABV7FXP2_9PROT</name>
<accession>A0ABV7FXP2</accession>
<dbReference type="CDD" id="cd02696">
    <property type="entry name" value="MurNAc-LAA"/>
    <property type="match status" value="1"/>
</dbReference>
<dbReference type="PROSITE" id="PS51318">
    <property type="entry name" value="TAT"/>
    <property type="match status" value="1"/>
</dbReference>
<dbReference type="RefSeq" id="WP_379593304.1">
    <property type="nucleotide sequence ID" value="NZ_JBHRTN010000004.1"/>
</dbReference>
<evidence type="ECO:0000256" key="2">
    <source>
        <dbReference type="ARBA" id="ARBA00011901"/>
    </source>
</evidence>
<evidence type="ECO:0000313" key="6">
    <source>
        <dbReference type="Proteomes" id="UP001595593"/>
    </source>
</evidence>
<evidence type="ECO:0000313" key="5">
    <source>
        <dbReference type="EMBL" id="MFC3123935.1"/>
    </source>
</evidence>
<comment type="caution">
    <text evidence="5">The sequence shown here is derived from an EMBL/GenBank/DDBJ whole genome shotgun (WGS) entry which is preliminary data.</text>
</comment>
<dbReference type="InterPro" id="IPR002508">
    <property type="entry name" value="MurNAc-LAA_cat"/>
</dbReference>